<keyword evidence="4" id="KW-0238">DNA-binding</keyword>
<dbReference type="PANTHER" id="PTHR43133:SF50">
    <property type="entry name" value="ECF RNA POLYMERASE SIGMA FACTOR SIGM"/>
    <property type="match status" value="1"/>
</dbReference>
<dbReference type="InterPro" id="IPR013324">
    <property type="entry name" value="RNA_pol_sigma_r3/r4-like"/>
</dbReference>
<dbReference type="EMBL" id="FMHV01000002">
    <property type="protein sequence ID" value="SCL13881.1"/>
    <property type="molecule type" value="Genomic_DNA"/>
</dbReference>
<dbReference type="Gene3D" id="1.10.10.10">
    <property type="entry name" value="Winged helix-like DNA-binding domain superfamily/Winged helix DNA-binding domain"/>
    <property type="match status" value="1"/>
</dbReference>
<evidence type="ECO:0000313" key="8">
    <source>
        <dbReference type="Proteomes" id="UP000199413"/>
    </source>
</evidence>
<dbReference type="CDD" id="cd06171">
    <property type="entry name" value="Sigma70_r4"/>
    <property type="match status" value="1"/>
</dbReference>
<keyword evidence="3" id="KW-0731">Sigma factor</keyword>
<evidence type="ECO:0000313" key="7">
    <source>
        <dbReference type="EMBL" id="SCL13881.1"/>
    </source>
</evidence>
<keyword evidence="5" id="KW-0804">Transcription</keyword>
<dbReference type="SUPFAM" id="SSF88946">
    <property type="entry name" value="Sigma2 domain of RNA polymerase sigma factors"/>
    <property type="match status" value="1"/>
</dbReference>
<dbReference type="RefSeq" id="WP_245718611.1">
    <property type="nucleotide sequence ID" value="NZ_FMHV01000002.1"/>
</dbReference>
<dbReference type="AlphaFoldDB" id="A0A1C6R9W4"/>
<reference evidence="8" key="1">
    <citation type="submission" date="2016-06" db="EMBL/GenBank/DDBJ databases">
        <authorList>
            <person name="Varghese N."/>
            <person name="Submissions Spin"/>
        </authorList>
    </citation>
    <scope>NUCLEOTIDE SEQUENCE [LARGE SCALE GENOMIC DNA]</scope>
    <source>
        <strain evidence="8">DSM 45431</strain>
    </source>
</reference>
<evidence type="ECO:0000259" key="6">
    <source>
        <dbReference type="Pfam" id="PF08281"/>
    </source>
</evidence>
<keyword evidence="2" id="KW-0805">Transcription regulation</keyword>
<dbReference type="InterPro" id="IPR039425">
    <property type="entry name" value="RNA_pol_sigma-70-like"/>
</dbReference>
<evidence type="ECO:0000256" key="4">
    <source>
        <dbReference type="ARBA" id="ARBA00023125"/>
    </source>
</evidence>
<dbReference type="Proteomes" id="UP000199413">
    <property type="component" value="Unassembled WGS sequence"/>
</dbReference>
<evidence type="ECO:0000256" key="5">
    <source>
        <dbReference type="ARBA" id="ARBA00023163"/>
    </source>
</evidence>
<gene>
    <name evidence="7" type="ORF">GA0070624_0258</name>
</gene>
<dbReference type="SUPFAM" id="SSF88659">
    <property type="entry name" value="Sigma3 and sigma4 domains of RNA polymerase sigma factors"/>
    <property type="match status" value="1"/>
</dbReference>
<accession>A0A1C6R9W4</accession>
<dbReference type="STRING" id="568872.GA0070624_0258"/>
<dbReference type="PANTHER" id="PTHR43133">
    <property type="entry name" value="RNA POLYMERASE ECF-TYPE SIGMA FACTO"/>
    <property type="match status" value="1"/>
</dbReference>
<name>A0A1C6R9W4_9ACTN</name>
<evidence type="ECO:0000256" key="3">
    <source>
        <dbReference type="ARBA" id="ARBA00023082"/>
    </source>
</evidence>
<dbReference type="InterPro" id="IPR013249">
    <property type="entry name" value="RNA_pol_sigma70_r4_t2"/>
</dbReference>
<evidence type="ECO:0000256" key="1">
    <source>
        <dbReference type="ARBA" id="ARBA00010641"/>
    </source>
</evidence>
<dbReference type="InterPro" id="IPR036388">
    <property type="entry name" value="WH-like_DNA-bd_sf"/>
</dbReference>
<comment type="similarity">
    <text evidence="1">Belongs to the sigma-70 factor family. ECF subfamily.</text>
</comment>
<feature type="domain" description="RNA polymerase sigma factor 70 region 4 type 2" evidence="6">
    <location>
        <begin position="136"/>
        <end position="184"/>
    </location>
</feature>
<proteinExistence type="inferred from homology"/>
<protein>
    <submittedName>
        <fullName evidence="7">RNA polymerase sigma-70 factor, ECF subfamily</fullName>
    </submittedName>
</protein>
<organism evidence="7 8">
    <name type="scientific">Micromonospora rhizosphaerae</name>
    <dbReference type="NCBI Taxonomy" id="568872"/>
    <lineage>
        <taxon>Bacteria</taxon>
        <taxon>Bacillati</taxon>
        <taxon>Actinomycetota</taxon>
        <taxon>Actinomycetes</taxon>
        <taxon>Micromonosporales</taxon>
        <taxon>Micromonosporaceae</taxon>
        <taxon>Micromonospora</taxon>
    </lineage>
</organism>
<sequence>MEQAAVVVRVDDMGSQPAAPADARQELPRHLADWERDPPALPFEQFYRDHVDRIHRALALAVGDVAVAREAADEAMARAYARWDRVRRLDNPAGWVFRVGLNWATSWWRKVRRERPPADEWQAPMAPGPDPAGLAARSALDRLPAGQRTVIVCRVLLDLSTAETAAVLNLTEGTVRSRLSRGLAGLRVALAEKE</sequence>
<dbReference type="Pfam" id="PF08281">
    <property type="entry name" value="Sigma70_r4_2"/>
    <property type="match status" value="1"/>
</dbReference>
<dbReference type="Gene3D" id="1.10.1740.10">
    <property type="match status" value="1"/>
</dbReference>
<evidence type="ECO:0000256" key="2">
    <source>
        <dbReference type="ARBA" id="ARBA00023015"/>
    </source>
</evidence>
<dbReference type="GO" id="GO:0016987">
    <property type="term" value="F:sigma factor activity"/>
    <property type="evidence" value="ECO:0007669"/>
    <property type="project" value="UniProtKB-KW"/>
</dbReference>
<dbReference type="GO" id="GO:0006352">
    <property type="term" value="P:DNA-templated transcription initiation"/>
    <property type="evidence" value="ECO:0007669"/>
    <property type="project" value="InterPro"/>
</dbReference>
<dbReference type="InterPro" id="IPR013325">
    <property type="entry name" value="RNA_pol_sigma_r2"/>
</dbReference>
<dbReference type="GO" id="GO:0003677">
    <property type="term" value="F:DNA binding"/>
    <property type="evidence" value="ECO:0007669"/>
    <property type="project" value="UniProtKB-KW"/>
</dbReference>
<keyword evidence="8" id="KW-1185">Reference proteome</keyword>